<gene>
    <name evidence="2" type="ORF">C8N25_12535</name>
</gene>
<sequence>MKKVMILMCLCIFGLISFPSEIQINANAEVPLPYEPSVMMPEAKLCPSKMSYYTACVQYGMGCNPDGCHDD</sequence>
<comment type="caution">
    <text evidence="2">The sequence shown here is derived from an EMBL/GenBank/DDBJ whole genome shotgun (WGS) entry which is preliminary data.</text>
</comment>
<dbReference type="EMBL" id="QUNF01000025">
    <property type="protein sequence ID" value="REG81691.1"/>
    <property type="molecule type" value="Genomic_DNA"/>
</dbReference>
<dbReference type="Proteomes" id="UP000256405">
    <property type="component" value="Unassembled WGS sequence"/>
</dbReference>
<evidence type="ECO:0000313" key="3">
    <source>
        <dbReference type="Proteomes" id="UP000256405"/>
    </source>
</evidence>
<keyword evidence="3" id="KW-1185">Reference proteome</keyword>
<proteinExistence type="predicted"/>
<organism evidence="2 3">
    <name type="scientific">Algoriphagus antarcticus</name>
    <dbReference type="NCBI Taxonomy" id="238540"/>
    <lineage>
        <taxon>Bacteria</taxon>
        <taxon>Pseudomonadati</taxon>
        <taxon>Bacteroidota</taxon>
        <taxon>Cytophagia</taxon>
        <taxon>Cytophagales</taxon>
        <taxon>Cyclobacteriaceae</taxon>
        <taxon>Algoriphagus</taxon>
    </lineage>
</organism>
<protein>
    <submittedName>
        <fullName evidence="2">Uncharacterized protein</fullName>
    </submittedName>
</protein>
<accession>A0A3E0DI30</accession>
<feature type="chain" id="PRO_5017727142" evidence="1">
    <location>
        <begin position="23"/>
        <end position="71"/>
    </location>
</feature>
<reference evidence="2 3" key="1">
    <citation type="submission" date="2018-08" db="EMBL/GenBank/DDBJ databases">
        <title>Genomic Encyclopedia of Archaeal and Bacterial Type Strains, Phase II (KMG-II): from individual species to whole genera.</title>
        <authorList>
            <person name="Goeker M."/>
        </authorList>
    </citation>
    <scope>NUCLEOTIDE SEQUENCE [LARGE SCALE GENOMIC DNA]</scope>
    <source>
        <strain evidence="2 3">DSM 15986</strain>
    </source>
</reference>
<dbReference type="RefSeq" id="WP_086542863.1">
    <property type="nucleotide sequence ID" value="NZ_MSSW01000056.1"/>
</dbReference>
<evidence type="ECO:0000313" key="2">
    <source>
        <dbReference type="EMBL" id="REG81691.1"/>
    </source>
</evidence>
<evidence type="ECO:0000256" key="1">
    <source>
        <dbReference type="SAM" id="SignalP"/>
    </source>
</evidence>
<dbReference type="AlphaFoldDB" id="A0A3E0DI30"/>
<name>A0A3E0DI30_9BACT</name>
<keyword evidence="1" id="KW-0732">Signal</keyword>
<feature type="signal peptide" evidence="1">
    <location>
        <begin position="1"/>
        <end position="22"/>
    </location>
</feature>